<evidence type="ECO:0000313" key="3">
    <source>
        <dbReference type="EMBL" id="GAA4398970.1"/>
    </source>
</evidence>
<sequence length="169" mass="20129">MNETKRYRLMVGIIVGLALLNLALLVWMYLAPRQQTRRTDRRLFLSRELNFSEEQRKQYRALRDEHFKIIRPMLEEIHESRKRFFQQVNDTTLTDAQLQQQAEQLETKLAQIDVKTFRHFQQVRALCTPEQRARLTEVLARFPARWFSGRAGQGGYNRPGADSTQHRQN</sequence>
<keyword evidence="2" id="KW-1133">Transmembrane helix</keyword>
<protein>
    <recommendedName>
        <fullName evidence="5">Periplasmic heavy metal sensor</fullName>
    </recommendedName>
</protein>
<evidence type="ECO:0000256" key="1">
    <source>
        <dbReference type="SAM" id="Coils"/>
    </source>
</evidence>
<accession>A0ABP8K0V2</accession>
<evidence type="ECO:0000313" key="4">
    <source>
        <dbReference type="Proteomes" id="UP001500936"/>
    </source>
</evidence>
<comment type="caution">
    <text evidence="3">The sequence shown here is derived from an EMBL/GenBank/DDBJ whole genome shotgun (WGS) entry which is preliminary data.</text>
</comment>
<dbReference type="Gene3D" id="1.20.120.1490">
    <property type="match status" value="1"/>
</dbReference>
<dbReference type="Pfam" id="PF13801">
    <property type="entry name" value="Metal_resist"/>
    <property type="match status" value="1"/>
</dbReference>
<dbReference type="Proteomes" id="UP001500936">
    <property type="component" value="Unassembled WGS sequence"/>
</dbReference>
<dbReference type="InterPro" id="IPR025961">
    <property type="entry name" value="Metal_resist"/>
</dbReference>
<proteinExistence type="predicted"/>
<feature type="coiled-coil region" evidence="1">
    <location>
        <begin position="88"/>
        <end position="115"/>
    </location>
</feature>
<keyword evidence="1" id="KW-0175">Coiled coil</keyword>
<reference evidence="4" key="1">
    <citation type="journal article" date="2019" name="Int. J. Syst. Evol. Microbiol.">
        <title>The Global Catalogue of Microorganisms (GCM) 10K type strain sequencing project: providing services to taxonomists for standard genome sequencing and annotation.</title>
        <authorList>
            <consortium name="The Broad Institute Genomics Platform"/>
            <consortium name="The Broad Institute Genome Sequencing Center for Infectious Disease"/>
            <person name="Wu L."/>
            <person name="Ma J."/>
        </authorList>
    </citation>
    <scope>NUCLEOTIDE SEQUENCE [LARGE SCALE GENOMIC DNA]</scope>
    <source>
        <strain evidence="4">JCM 17925</strain>
    </source>
</reference>
<evidence type="ECO:0000256" key="2">
    <source>
        <dbReference type="SAM" id="Phobius"/>
    </source>
</evidence>
<evidence type="ECO:0008006" key="5">
    <source>
        <dbReference type="Google" id="ProtNLM"/>
    </source>
</evidence>
<dbReference type="EMBL" id="BAABHB010000002">
    <property type="protein sequence ID" value="GAA4398970.1"/>
    <property type="molecule type" value="Genomic_DNA"/>
</dbReference>
<name>A0ABP8K0V2_9BACT</name>
<keyword evidence="2" id="KW-0812">Transmembrane</keyword>
<keyword evidence="2" id="KW-0472">Membrane</keyword>
<gene>
    <name evidence="3" type="ORF">GCM10023187_10180</name>
</gene>
<feature type="transmembrane region" description="Helical" evidence="2">
    <location>
        <begin position="7"/>
        <end position="30"/>
    </location>
</feature>
<organism evidence="3 4">
    <name type="scientific">Nibrella viscosa</name>
    <dbReference type="NCBI Taxonomy" id="1084524"/>
    <lineage>
        <taxon>Bacteria</taxon>
        <taxon>Pseudomonadati</taxon>
        <taxon>Bacteroidota</taxon>
        <taxon>Cytophagia</taxon>
        <taxon>Cytophagales</taxon>
        <taxon>Spirosomataceae</taxon>
        <taxon>Nibrella</taxon>
    </lineage>
</organism>
<keyword evidence="4" id="KW-1185">Reference proteome</keyword>